<gene>
    <name evidence="1" type="ORF">ACFPBZ_29425</name>
</gene>
<reference evidence="2" key="1">
    <citation type="journal article" date="2019" name="Int. J. Syst. Evol. Microbiol.">
        <title>The Global Catalogue of Microorganisms (GCM) 10K type strain sequencing project: providing services to taxonomists for standard genome sequencing and annotation.</title>
        <authorList>
            <consortium name="The Broad Institute Genomics Platform"/>
            <consortium name="The Broad Institute Genome Sequencing Center for Infectious Disease"/>
            <person name="Wu L."/>
            <person name="Ma J."/>
        </authorList>
    </citation>
    <scope>NUCLEOTIDE SEQUENCE [LARGE SCALE GENOMIC DNA]</scope>
    <source>
        <strain evidence="2">CGMCC 4.7093</strain>
    </source>
</reference>
<evidence type="ECO:0000313" key="1">
    <source>
        <dbReference type="EMBL" id="MFC5066357.1"/>
    </source>
</evidence>
<organism evidence="1 2">
    <name type="scientific">Actinomycetospora atypica</name>
    <dbReference type="NCBI Taxonomy" id="1290095"/>
    <lineage>
        <taxon>Bacteria</taxon>
        <taxon>Bacillati</taxon>
        <taxon>Actinomycetota</taxon>
        <taxon>Actinomycetes</taxon>
        <taxon>Pseudonocardiales</taxon>
        <taxon>Pseudonocardiaceae</taxon>
        <taxon>Actinomycetospora</taxon>
    </lineage>
</organism>
<dbReference type="RefSeq" id="WP_378039652.1">
    <property type="nucleotide sequence ID" value="NZ_JBHSIV010000086.1"/>
</dbReference>
<evidence type="ECO:0000313" key="2">
    <source>
        <dbReference type="Proteomes" id="UP001595947"/>
    </source>
</evidence>
<accession>A0ABV9YXT6</accession>
<dbReference type="EMBL" id="JBHSIV010000086">
    <property type="protein sequence ID" value="MFC5066357.1"/>
    <property type="molecule type" value="Genomic_DNA"/>
</dbReference>
<protein>
    <submittedName>
        <fullName evidence="1">Uncharacterized protein</fullName>
    </submittedName>
</protein>
<comment type="caution">
    <text evidence="1">The sequence shown here is derived from an EMBL/GenBank/DDBJ whole genome shotgun (WGS) entry which is preliminary data.</text>
</comment>
<proteinExistence type="predicted"/>
<name>A0ABV9YXT6_9PSEU</name>
<sequence>MTLCAFPPYGGQCSNQATVTVTLAGLPAQKVPTCAEHVDDWIDEVAATARPITEPEPSPST</sequence>
<keyword evidence="2" id="KW-1185">Reference proteome</keyword>
<dbReference type="Proteomes" id="UP001595947">
    <property type="component" value="Unassembled WGS sequence"/>
</dbReference>